<dbReference type="PANTHER" id="PTHR30146">
    <property type="entry name" value="LACI-RELATED TRANSCRIPTIONAL REPRESSOR"/>
    <property type="match status" value="1"/>
</dbReference>
<dbReference type="InterPro" id="IPR000843">
    <property type="entry name" value="HTH_LacI"/>
</dbReference>
<dbReference type="SUPFAM" id="SSF53822">
    <property type="entry name" value="Periplasmic binding protein-like I"/>
    <property type="match status" value="1"/>
</dbReference>
<dbReference type="Pfam" id="PF00356">
    <property type="entry name" value="LacI"/>
    <property type="match status" value="1"/>
</dbReference>
<organism evidence="6 7">
    <name type="scientific">Nocardioides immobilis</name>
    <dbReference type="NCBI Taxonomy" id="2049295"/>
    <lineage>
        <taxon>Bacteria</taxon>
        <taxon>Bacillati</taxon>
        <taxon>Actinomycetota</taxon>
        <taxon>Actinomycetes</taxon>
        <taxon>Propionibacteriales</taxon>
        <taxon>Nocardioidaceae</taxon>
        <taxon>Nocardioides</taxon>
    </lineage>
</organism>
<sequence length="410" mass="44169">MASPSAMTFRPNRPGYWVDSPRSGNVTTLTVGTLPAPRTSLSSPSFCSLDEHFCGRLRLGGLTVTRHPGIVPSMGRAPTIIDVAARAGVSKSSVSRVLAGSPLVSEEARSAILRAMEELGYRPNAAARTLRHRKSHSIGVLVSELHNPFFSMILDGIDAVAEDHGYTSLIVRGQRRSQTEEDMLGRLLELQVDGIIAVTEKLPRSVLIEAARSAPLVTLTQTPRVPRVDTVVSDNRAGARLAVDHLVALGHTRIAMVADEGEHAGTERIEGYRAAMLHLTLEDLVIHAPMTEMGGYEATRQLLASPEPVTAIFAGNDVCAFGVIDALTEADMRVPHDMSVVGYDNTPVAAFQTISLTTVDQFATQIGAEATRSVLTRVKRREAPARHVVVPPSLVERATTAPPRELARPR</sequence>
<name>A0A417Y714_9ACTN</name>
<dbReference type="SMART" id="SM00354">
    <property type="entry name" value="HTH_LACI"/>
    <property type="match status" value="1"/>
</dbReference>
<dbReference type="SUPFAM" id="SSF47413">
    <property type="entry name" value="lambda repressor-like DNA-binding domains"/>
    <property type="match status" value="1"/>
</dbReference>
<dbReference type="AlphaFoldDB" id="A0A417Y714"/>
<evidence type="ECO:0000256" key="2">
    <source>
        <dbReference type="ARBA" id="ARBA00023015"/>
    </source>
</evidence>
<keyword evidence="3" id="KW-0238">DNA-binding</keyword>
<evidence type="ECO:0000256" key="4">
    <source>
        <dbReference type="ARBA" id="ARBA00023163"/>
    </source>
</evidence>
<dbReference type="PROSITE" id="PS00356">
    <property type="entry name" value="HTH_LACI_1"/>
    <property type="match status" value="1"/>
</dbReference>
<evidence type="ECO:0000313" key="7">
    <source>
        <dbReference type="Proteomes" id="UP000283644"/>
    </source>
</evidence>
<dbReference type="RefSeq" id="WP_118923303.1">
    <property type="nucleotide sequence ID" value="NZ_QXGH01000010.1"/>
</dbReference>
<dbReference type="InterPro" id="IPR010982">
    <property type="entry name" value="Lambda_DNA-bd_dom_sf"/>
</dbReference>
<dbReference type="Gene3D" id="3.40.50.2300">
    <property type="match status" value="2"/>
</dbReference>
<dbReference type="Proteomes" id="UP000283644">
    <property type="component" value="Unassembled WGS sequence"/>
</dbReference>
<keyword evidence="7" id="KW-1185">Reference proteome</keyword>
<dbReference type="InterPro" id="IPR028082">
    <property type="entry name" value="Peripla_BP_I"/>
</dbReference>
<protein>
    <submittedName>
        <fullName evidence="6">LacI family transcriptional regulator</fullName>
    </submittedName>
</protein>
<feature type="domain" description="HTH lacI-type" evidence="5">
    <location>
        <begin position="78"/>
        <end position="132"/>
    </location>
</feature>
<gene>
    <name evidence="6" type="ORF">D0Z08_05155</name>
</gene>
<accession>A0A417Y714</accession>
<evidence type="ECO:0000256" key="1">
    <source>
        <dbReference type="ARBA" id="ARBA00022491"/>
    </source>
</evidence>
<keyword evidence="1" id="KW-0678">Repressor</keyword>
<dbReference type="PANTHER" id="PTHR30146:SF148">
    <property type="entry name" value="HTH-TYPE TRANSCRIPTIONAL REPRESSOR PURR-RELATED"/>
    <property type="match status" value="1"/>
</dbReference>
<comment type="caution">
    <text evidence="6">The sequence shown here is derived from an EMBL/GenBank/DDBJ whole genome shotgun (WGS) entry which is preliminary data.</text>
</comment>
<dbReference type="CDD" id="cd01392">
    <property type="entry name" value="HTH_LacI"/>
    <property type="match status" value="1"/>
</dbReference>
<dbReference type="Pfam" id="PF13377">
    <property type="entry name" value="Peripla_BP_3"/>
    <property type="match status" value="1"/>
</dbReference>
<keyword evidence="4" id="KW-0804">Transcription</keyword>
<dbReference type="InterPro" id="IPR046335">
    <property type="entry name" value="LacI/GalR-like_sensor"/>
</dbReference>
<dbReference type="OrthoDB" id="3510266at2"/>
<evidence type="ECO:0000313" key="6">
    <source>
        <dbReference type="EMBL" id="RHW28357.1"/>
    </source>
</evidence>
<dbReference type="Gene3D" id="1.10.260.40">
    <property type="entry name" value="lambda repressor-like DNA-binding domains"/>
    <property type="match status" value="1"/>
</dbReference>
<reference evidence="6 7" key="1">
    <citation type="submission" date="2018-09" db="EMBL/GenBank/DDBJ databases">
        <title>Genome sequencing of Nocardioides immobilis CCTCC AB 2017083 for comparison to Nocardioides silvaticus.</title>
        <authorList>
            <person name="Li C."/>
            <person name="Wang G."/>
        </authorList>
    </citation>
    <scope>NUCLEOTIDE SEQUENCE [LARGE SCALE GENOMIC DNA]</scope>
    <source>
        <strain evidence="6 7">CCTCC AB 2017083</strain>
    </source>
</reference>
<evidence type="ECO:0000259" key="5">
    <source>
        <dbReference type="PROSITE" id="PS50932"/>
    </source>
</evidence>
<dbReference type="PROSITE" id="PS50932">
    <property type="entry name" value="HTH_LACI_2"/>
    <property type="match status" value="1"/>
</dbReference>
<dbReference type="EMBL" id="QXGH01000010">
    <property type="protein sequence ID" value="RHW28357.1"/>
    <property type="molecule type" value="Genomic_DNA"/>
</dbReference>
<evidence type="ECO:0000256" key="3">
    <source>
        <dbReference type="ARBA" id="ARBA00023125"/>
    </source>
</evidence>
<keyword evidence="2" id="KW-0805">Transcription regulation</keyword>
<dbReference type="GO" id="GO:0003700">
    <property type="term" value="F:DNA-binding transcription factor activity"/>
    <property type="evidence" value="ECO:0007669"/>
    <property type="project" value="TreeGrafter"/>
</dbReference>
<proteinExistence type="predicted"/>
<dbReference type="CDD" id="cd06267">
    <property type="entry name" value="PBP1_LacI_sugar_binding-like"/>
    <property type="match status" value="1"/>
</dbReference>
<dbReference type="GO" id="GO:0000976">
    <property type="term" value="F:transcription cis-regulatory region binding"/>
    <property type="evidence" value="ECO:0007669"/>
    <property type="project" value="TreeGrafter"/>
</dbReference>